<evidence type="ECO:0000313" key="1">
    <source>
        <dbReference type="EMBL" id="CAG8616067.1"/>
    </source>
</evidence>
<dbReference type="Proteomes" id="UP000789570">
    <property type="component" value="Unassembled WGS sequence"/>
</dbReference>
<proteinExistence type="predicted"/>
<gene>
    <name evidence="1" type="ORF">FCALED_LOCUS9313</name>
</gene>
<keyword evidence="2" id="KW-1185">Reference proteome</keyword>
<evidence type="ECO:0000313" key="2">
    <source>
        <dbReference type="Proteomes" id="UP000789570"/>
    </source>
</evidence>
<dbReference type="OrthoDB" id="2430480at2759"/>
<organism evidence="1 2">
    <name type="scientific">Funneliformis caledonium</name>
    <dbReference type="NCBI Taxonomy" id="1117310"/>
    <lineage>
        <taxon>Eukaryota</taxon>
        <taxon>Fungi</taxon>
        <taxon>Fungi incertae sedis</taxon>
        <taxon>Mucoromycota</taxon>
        <taxon>Glomeromycotina</taxon>
        <taxon>Glomeromycetes</taxon>
        <taxon>Glomerales</taxon>
        <taxon>Glomeraceae</taxon>
        <taxon>Funneliformis</taxon>
    </lineage>
</organism>
<comment type="caution">
    <text evidence="1">The sequence shown here is derived from an EMBL/GenBank/DDBJ whole genome shotgun (WGS) entry which is preliminary data.</text>
</comment>
<reference evidence="1" key="1">
    <citation type="submission" date="2021-06" db="EMBL/GenBank/DDBJ databases">
        <authorList>
            <person name="Kallberg Y."/>
            <person name="Tangrot J."/>
            <person name="Rosling A."/>
        </authorList>
    </citation>
    <scope>NUCLEOTIDE SEQUENCE</scope>
    <source>
        <strain evidence="1">UK204</strain>
    </source>
</reference>
<name>A0A9N9GMA7_9GLOM</name>
<sequence length="75" mass="8497">MSDEVTGGLGVITNDLPEGNKQAGVNNHNAHHGYCNYIIYYSELNNVSFDITKYNHYHHKTTLQFSTIRIVQTQA</sequence>
<accession>A0A9N9GMA7</accession>
<protein>
    <submittedName>
        <fullName evidence="1">16765_t:CDS:1</fullName>
    </submittedName>
</protein>
<dbReference type="AlphaFoldDB" id="A0A9N9GMA7"/>
<dbReference type="EMBL" id="CAJVPQ010003034">
    <property type="protein sequence ID" value="CAG8616067.1"/>
    <property type="molecule type" value="Genomic_DNA"/>
</dbReference>